<dbReference type="InterPro" id="IPR001789">
    <property type="entry name" value="Sig_transdc_resp-reg_receiver"/>
</dbReference>
<organism evidence="8 9">
    <name type="scientific">Companilactobacillus zhachilii</name>
    <dbReference type="NCBI Taxonomy" id="2304606"/>
    <lineage>
        <taxon>Bacteria</taxon>
        <taxon>Bacillati</taxon>
        <taxon>Bacillota</taxon>
        <taxon>Bacilli</taxon>
        <taxon>Lactobacillales</taxon>
        <taxon>Lactobacillaceae</taxon>
        <taxon>Companilactobacillus</taxon>
    </lineage>
</organism>
<dbReference type="InterPro" id="IPR011006">
    <property type="entry name" value="CheY-like_superfamily"/>
</dbReference>
<feature type="domain" description="Response regulatory" evidence="6">
    <location>
        <begin position="3"/>
        <end position="127"/>
    </location>
</feature>
<keyword evidence="1" id="KW-0963">Cytoplasm</keyword>
<evidence type="ECO:0000313" key="8">
    <source>
        <dbReference type="EMBL" id="AYE38022.1"/>
    </source>
</evidence>
<dbReference type="Proteomes" id="UP000267208">
    <property type="component" value="Chromosome"/>
</dbReference>
<protein>
    <submittedName>
        <fullName evidence="8">Response regulator transcription factor</fullName>
    </submittedName>
</protein>
<gene>
    <name evidence="8" type="ORF">D1B17_05010</name>
</gene>
<evidence type="ECO:0000256" key="3">
    <source>
        <dbReference type="ARBA" id="ARBA00023159"/>
    </source>
</evidence>
<feature type="modified residue" description="4-aspartylphosphate" evidence="5">
    <location>
        <position position="61"/>
    </location>
</feature>
<proteinExistence type="predicted"/>
<evidence type="ECO:0000256" key="2">
    <source>
        <dbReference type="ARBA" id="ARBA00023012"/>
    </source>
</evidence>
<dbReference type="SMART" id="SM00448">
    <property type="entry name" value="REC"/>
    <property type="match status" value="1"/>
</dbReference>
<keyword evidence="2" id="KW-0902">Two-component regulatory system</keyword>
<dbReference type="Gene3D" id="2.40.50.1020">
    <property type="entry name" value="LytTr DNA-binding domain"/>
    <property type="match status" value="1"/>
</dbReference>
<keyword evidence="9" id="KW-1185">Reference proteome</keyword>
<dbReference type="PANTHER" id="PTHR37299:SF3">
    <property type="entry name" value="STAGE 0 SPORULATION PROTEIN A HOMOLOG"/>
    <property type="match status" value="1"/>
</dbReference>
<accession>A0A386PRM7</accession>
<sequence>MIDVYVCEDDAKQLNEIVNYINNYILIEDLEMKIQVASQSPHEILEYLKNNEVNNSLYFLDIDLKTDINGIELASKIRKRDLTSKIVFITTHAELVFLTFKYQVEALDFVLKDFPDEIQNRVIKAMNLAVEQFKQKESHNEDFYQIKTADHVRSIKVADILFFESSTVPHKVIVHLMNGQFEFYSTIREIEAENAAFFRCYKSFVVNTKNIKTIDRHTREITMINGEKLLSSVMACRTLIKMLYGDKQ</sequence>
<reference evidence="9" key="1">
    <citation type="submission" date="2018-08" db="EMBL/GenBank/DDBJ databases">
        <title>Genome of Lactobacillus sp. HBUAS52074.</title>
        <authorList>
            <person name="Guo Z."/>
            <person name="Zhang Z.D."/>
        </authorList>
    </citation>
    <scope>NUCLEOTIDE SEQUENCE [LARGE SCALE GENOMIC DNA]</scope>
    <source>
        <strain evidence="9">HBUAS52074</strain>
    </source>
</reference>
<dbReference type="KEGG" id="lzh:D1B17_05010"/>
<dbReference type="GO" id="GO:0000156">
    <property type="term" value="F:phosphorelay response regulator activity"/>
    <property type="evidence" value="ECO:0007669"/>
    <property type="project" value="InterPro"/>
</dbReference>
<dbReference type="SUPFAM" id="SSF52172">
    <property type="entry name" value="CheY-like"/>
    <property type="match status" value="1"/>
</dbReference>
<keyword evidence="3" id="KW-0010">Activator</keyword>
<dbReference type="Pfam" id="PF00072">
    <property type="entry name" value="Response_reg"/>
    <property type="match status" value="1"/>
</dbReference>
<dbReference type="InterPro" id="IPR007492">
    <property type="entry name" value="LytTR_DNA-bd_dom"/>
</dbReference>
<comment type="function">
    <text evidence="4">Required for high-level post-exponential phase expression of a series of secreted proteins.</text>
</comment>
<dbReference type="CDD" id="cd17533">
    <property type="entry name" value="REC_LytTR_AgrA-like"/>
    <property type="match status" value="1"/>
</dbReference>
<dbReference type="Pfam" id="PF04397">
    <property type="entry name" value="LytTR"/>
    <property type="match status" value="1"/>
</dbReference>
<dbReference type="AlphaFoldDB" id="A0A386PRM7"/>
<dbReference type="EMBL" id="CP031933">
    <property type="protein sequence ID" value="AYE38022.1"/>
    <property type="molecule type" value="Genomic_DNA"/>
</dbReference>
<evidence type="ECO:0000256" key="5">
    <source>
        <dbReference type="PROSITE-ProRule" id="PRU00169"/>
    </source>
</evidence>
<feature type="domain" description="HTH LytTR-type" evidence="7">
    <location>
        <begin position="154"/>
        <end position="232"/>
    </location>
</feature>
<dbReference type="RefSeq" id="WP_120142265.1">
    <property type="nucleotide sequence ID" value="NZ_CP031933.2"/>
</dbReference>
<evidence type="ECO:0000256" key="1">
    <source>
        <dbReference type="ARBA" id="ARBA00022490"/>
    </source>
</evidence>
<dbReference type="OrthoDB" id="9809318at2"/>
<dbReference type="GO" id="GO:0003677">
    <property type="term" value="F:DNA binding"/>
    <property type="evidence" value="ECO:0007669"/>
    <property type="project" value="InterPro"/>
</dbReference>
<dbReference type="PROSITE" id="PS50930">
    <property type="entry name" value="HTH_LYTTR"/>
    <property type="match status" value="1"/>
</dbReference>
<name>A0A386PRM7_9LACO</name>
<dbReference type="InterPro" id="IPR046947">
    <property type="entry name" value="LytR-like"/>
</dbReference>
<evidence type="ECO:0000313" key="9">
    <source>
        <dbReference type="Proteomes" id="UP000267208"/>
    </source>
</evidence>
<evidence type="ECO:0000256" key="4">
    <source>
        <dbReference type="ARBA" id="ARBA00037164"/>
    </source>
</evidence>
<evidence type="ECO:0000259" key="7">
    <source>
        <dbReference type="PROSITE" id="PS50930"/>
    </source>
</evidence>
<dbReference type="PANTHER" id="PTHR37299">
    <property type="entry name" value="TRANSCRIPTIONAL REGULATOR-RELATED"/>
    <property type="match status" value="1"/>
</dbReference>
<dbReference type="Gene3D" id="3.40.50.2300">
    <property type="match status" value="1"/>
</dbReference>
<dbReference type="SMART" id="SM00850">
    <property type="entry name" value="LytTR"/>
    <property type="match status" value="1"/>
</dbReference>
<dbReference type="PROSITE" id="PS50110">
    <property type="entry name" value="RESPONSE_REGULATORY"/>
    <property type="match status" value="1"/>
</dbReference>
<evidence type="ECO:0000259" key="6">
    <source>
        <dbReference type="PROSITE" id="PS50110"/>
    </source>
</evidence>
<keyword evidence="5" id="KW-0597">Phosphoprotein</keyword>